<evidence type="ECO:0000313" key="7">
    <source>
        <dbReference type="EMBL" id="EQD35065.1"/>
    </source>
</evidence>
<keyword evidence="5 7" id="KW-0456">Lyase</keyword>
<organism evidence="7">
    <name type="scientific">mine drainage metagenome</name>
    <dbReference type="NCBI Taxonomy" id="410659"/>
    <lineage>
        <taxon>unclassified sequences</taxon>
        <taxon>metagenomes</taxon>
        <taxon>ecological metagenomes</taxon>
    </lineage>
</organism>
<dbReference type="PANTHER" id="PTHR30518">
    <property type="entry name" value="ENDOLYTIC MUREIN TRANSGLYCOSYLASE"/>
    <property type="match status" value="1"/>
</dbReference>
<evidence type="ECO:0000256" key="5">
    <source>
        <dbReference type="ARBA" id="ARBA00023239"/>
    </source>
</evidence>
<dbReference type="EMBL" id="AUZZ01009063">
    <property type="protein sequence ID" value="EQD35065.1"/>
    <property type="molecule type" value="Genomic_DNA"/>
</dbReference>
<dbReference type="AlphaFoldDB" id="T0ZYV7"/>
<comment type="caution">
    <text evidence="7">The sequence shown here is derived from an EMBL/GenBank/DDBJ whole genome shotgun (WGS) entry which is preliminary data.</text>
</comment>
<protein>
    <submittedName>
        <fullName evidence="7">Aminodeoxychorismate lyase</fullName>
    </submittedName>
</protein>
<dbReference type="NCBIfam" id="TIGR00247">
    <property type="entry name" value="endolytic transglycosylase MltG"/>
    <property type="match status" value="1"/>
</dbReference>
<keyword evidence="1" id="KW-1003">Cell membrane</keyword>
<gene>
    <name evidence="7" type="ORF">B2A_12559</name>
</gene>
<accession>T0ZYV7</accession>
<keyword evidence="3" id="KW-1133">Transmembrane helix</keyword>
<proteinExistence type="predicted"/>
<dbReference type="GO" id="GO:0071555">
    <property type="term" value="P:cell wall organization"/>
    <property type="evidence" value="ECO:0007669"/>
    <property type="project" value="UniProtKB-KW"/>
</dbReference>
<keyword evidence="4" id="KW-0472">Membrane</keyword>
<keyword evidence="2" id="KW-0812">Transmembrane</keyword>
<evidence type="ECO:0000256" key="2">
    <source>
        <dbReference type="ARBA" id="ARBA00022692"/>
    </source>
</evidence>
<feature type="non-terminal residue" evidence="7">
    <location>
        <position position="165"/>
    </location>
</feature>
<sequence>ELDADPDIDPTLRGKSARQIMAALGHAGQNPEGRFFPSTYIFSPGTPDITILRMAYEKMSSMLARIWRGRSAKLPLKSPYQALILASMIEKETGVAGERRRIAGVFVNRLRRGMKLQSDPTVIYGLGSRYHGAISIRDLTTATPYNTYTRNGLPPTPICLPGVRS</sequence>
<name>T0ZYV7_9ZZZZ</name>
<dbReference type="GO" id="GO:0016829">
    <property type="term" value="F:lyase activity"/>
    <property type="evidence" value="ECO:0007669"/>
    <property type="project" value="UniProtKB-KW"/>
</dbReference>
<evidence type="ECO:0000256" key="3">
    <source>
        <dbReference type="ARBA" id="ARBA00022989"/>
    </source>
</evidence>
<dbReference type="PANTHER" id="PTHR30518:SF2">
    <property type="entry name" value="ENDOLYTIC MUREIN TRANSGLYCOSYLASE"/>
    <property type="match status" value="1"/>
</dbReference>
<evidence type="ECO:0000256" key="4">
    <source>
        <dbReference type="ARBA" id="ARBA00023136"/>
    </source>
</evidence>
<reference evidence="7" key="1">
    <citation type="submission" date="2013-08" db="EMBL/GenBank/DDBJ databases">
        <authorList>
            <person name="Mendez C."/>
            <person name="Richter M."/>
            <person name="Ferrer M."/>
            <person name="Sanchez J."/>
        </authorList>
    </citation>
    <scope>NUCLEOTIDE SEQUENCE</scope>
</reference>
<keyword evidence="6" id="KW-0961">Cell wall biogenesis/degradation</keyword>
<feature type="non-terminal residue" evidence="7">
    <location>
        <position position="1"/>
    </location>
</feature>
<evidence type="ECO:0000256" key="1">
    <source>
        <dbReference type="ARBA" id="ARBA00022475"/>
    </source>
</evidence>
<dbReference type="Pfam" id="PF02618">
    <property type="entry name" value="YceG"/>
    <property type="match status" value="1"/>
</dbReference>
<evidence type="ECO:0000256" key="6">
    <source>
        <dbReference type="ARBA" id="ARBA00023316"/>
    </source>
</evidence>
<reference evidence="7" key="2">
    <citation type="journal article" date="2014" name="ISME J.">
        <title>Microbial stratification in low pH oxic and suboxic macroscopic growths along an acid mine drainage.</title>
        <authorList>
            <person name="Mendez-Garcia C."/>
            <person name="Mesa V."/>
            <person name="Sprenger R.R."/>
            <person name="Richter M."/>
            <person name="Diez M.S."/>
            <person name="Solano J."/>
            <person name="Bargiela R."/>
            <person name="Golyshina O.V."/>
            <person name="Manteca A."/>
            <person name="Ramos J.L."/>
            <person name="Gallego J.R."/>
            <person name="Llorente I."/>
            <person name="Martins Dos Santos V.A."/>
            <person name="Jensen O.N."/>
            <person name="Pelaez A.I."/>
            <person name="Sanchez J."/>
            <person name="Ferrer M."/>
        </authorList>
    </citation>
    <scope>NUCLEOTIDE SEQUENCE</scope>
</reference>
<dbReference type="InterPro" id="IPR003770">
    <property type="entry name" value="MLTG-like"/>
</dbReference>